<evidence type="ECO:0000256" key="2">
    <source>
        <dbReference type="ARBA" id="ARBA00015743"/>
    </source>
</evidence>
<organism evidence="7 8">
    <name type="scientific">Mya arenaria</name>
    <name type="common">Soft-shell clam</name>
    <dbReference type="NCBI Taxonomy" id="6604"/>
    <lineage>
        <taxon>Eukaryota</taxon>
        <taxon>Metazoa</taxon>
        <taxon>Spiralia</taxon>
        <taxon>Lophotrochozoa</taxon>
        <taxon>Mollusca</taxon>
        <taxon>Bivalvia</taxon>
        <taxon>Autobranchia</taxon>
        <taxon>Heteroconchia</taxon>
        <taxon>Euheterodonta</taxon>
        <taxon>Imparidentia</taxon>
        <taxon>Neoheterodontei</taxon>
        <taxon>Myida</taxon>
        <taxon>Myoidea</taxon>
        <taxon>Myidae</taxon>
        <taxon>Mya</taxon>
    </lineage>
</organism>
<keyword evidence="3" id="KW-0344">Guanine-nucleotide releasing factor</keyword>
<dbReference type="PANTHER" id="PTHR31017:SF2">
    <property type="entry name" value="DENN DOMAIN-CONTAINING PROTEIN 11"/>
    <property type="match status" value="1"/>
</dbReference>
<proteinExistence type="inferred from homology"/>
<dbReference type="InterPro" id="IPR037516">
    <property type="entry name" value="Tripartite_DENN"/>
</dbReference>
<keyword evidence="8" id="KW-1185">Reference proteome</keyword>
<dbReference type="Pfam" id="PF09804">
    <property type="entry name" value="DENND11"/>
    <property type="match status" value="1"/>
</dbReference>
<sequence length="572" mass="64942">NIIVQLRVKFETQVIAIAVGIRLVVNWTAEHELIAGTWRDAFLREDVPSVSQEIAPVVQLFTRRHRTAGNFRVMPSTICGGERVKTSIPNVSFTATSKTVPVQEFFCFTDPPGPHDSVEESRAYCEELEESVYDLRKSLRNKDTEIDLLKDELALYKNQVAMLTNALRMTEEENAPLLSSEGVESNLSRNRKRPNLFPTEPVRSNAVCADDRIFVNATVTTPSEVEPDLIVAIFVVAFDTRSGNMVEWCMPDDADLDGVEFKAMDSMYGLACFENMPVESEIERGARMKSVGILATSYTLLYRHLQFLETQVRHQLETPGKYTQLQAFYEDKTSALGSLPSSKTNTPNTPLKDFLPELKITHPAGCFTQFAKFFGEQIFLLWKYALLEKRILFFSPPPIGVVCYRVYCACCLANHDMRGMGRKVKPHFYVNVADIETLESETKTSLYDIYVDNQVVRTHQPGLKDLLKCSSADREKFQKLNNLRSAHQFSYEDLGEEAIDEEEIFVSFFQEQNNRLFQTLLDVANSQDTQLTSDHMKSMGLDPSGDRQFLMDLVEHYGIDVVLMVDNPCCPK</sequence>
<protein>
    <recommendedName>
        <fullName evidence="2">DENN domain-containing protein 11</fullName>
    </recommendedName>
    <alternativeName>
        <fullName evidence="4">Protein LCHN</fullName>
    </alternativeName>
</protein>
<dbReference type="PROSITE" id="PS50211">
    <property type="entry name" value="DENN"/>
    <property type="match status" value="1"/>
</dbReference>
<comment type="similarity">
    <text evidence="1">Belongs to the DENND11 family.</text>
</comment>
<feature type="domain" description="UDENN" evidence="6">
    <location>
        <begin position="211"/>
        <end position="572"/>
    </location>
</feature>
<dbReference type="PANTHER" id="PTHR31017">
    <property type="entry name" value="LATE SECRETORY PATHWAY PROTEIN AVL9-RELATED"/>
    <property type="match status" value="1"/>
</dbReference>
<dbReference type="EMBL" id="CP111019">
    <property type="protein sequence ID" value="WAR12240.1"/>
    <property type="molecule type" value="Genomic_DNA"/>
</dbReference>
<evidence type="ECO:0000256" key="3">
    <source>
        <dbReference type="ARBA" id="ARBA00022658"/>
    </source>
</evidence>
<feature type="coiled-coil region" evidence="5">
    <location>
        <begin position="139"/>
        <end position="173"/>
    </location>
</feature>
<feature type="non-terminal residue" evidence="7">
    <location>
        <position position="1"/>
    </location>
</feature>
<gene>
    <name evidence="7" type="ORF">MAR_026420</name>
</gene>
<evidence type="ECO:0000313" key="8">
    <source>
        <dbReference type="Proteomes" id="UP001164746"/>
    </source>
</evidence>
<dbReference type="InterPro" id="IPR018626">
    <property type="entry name" value="LCHN/Anr2"/>
</dbReference>
<evidence type="ECO:0000313" key="7">
    <source>
        <dbReference type="EMBL" id="WAR12240.1"/>
    </source>
</evidence>
<accession>A0ABY7EQW4</accession>
<evidence type="ECO:0000256" key="4">
    <source>
        <dbReference type="ARBA" id="ARBA00033400"/>
    </source>
</evidence>
<keyword evidence="5" id="KW-0175">Coiled coil</keyword>
<dbReference type="InterPro" id="IPR051731">
    <property type="entry name" value="DENND11/AVL9_GEFs"/>
</dbReference>
<name>A0ABY7EQW4_MYAAR</name>
<reference evidence="7" key="1">
    <citation type="submission" date="2022-11" db="EMBL/GenBank/DDBJ databases">
        <title>Centuries of genome instability and evolution in soft-shell clam transmissible cancer (bioRxiv).</title>
        <authorList>
            <person name="Hart S.F.M."/>
            <person name="Yonemitsu M.A."/>
            <person name="Giersch R.M."/>
            <person name="Beal B.F."/>
            <person name="Arriagada G."/>
            <person name="Davis B.W."/>
            <person name="Ostrander E.A."/>
            <person name="Goff S.P."/>
            <person name="Metzger M.J."/>
        </authorList>
    </citation>
    <scope>NUCLEOTIDE SEQUENCE</scope>
    <source>
        <strain evidence="7">MELC-2E11</strain>
        <tissue evidence="7">Siphon/mantle</tissue>
    </source>
</reference>
<evidence type="ECO:0000259" key="6">
    <source>
        <dbReference type="PROSITE" id="PS50211"/>
    </source>
</evidence>
<evidence type="ECO:0000256" key="5">
    <source>
        <dbReference type="SAM" id="Coils"/>
    </source>
</evidence>
<evidence type="ECO:0000256" key="1">
    <source>
        <dbReference type="ARBA" id="ARBA00007629"/>
    </source>
</evidence>
<dbReference type="Proteomes" id="UP001164746">
    <property type="component" value="Chromosome 8"/>
</dbReference>